<dbReference type="SUPFAM" id="SSF56281">
    <property type="entry name" value="Metallo-hydrolase/oxidoreductase"/>
    <property type="match status" value="1"/>
</dbReference>
<dbReference type="Proteomes" id="UP000520156">
    <property type="component" value="Unassembled WGS sequence"/>
</dbReference>
<evidence type="ECO:0000313" key="4">
    <source>
        <dbReference type="Proteomes" id="UP000520156"/>
    </source>
</evidence>
<dbReference type="AlphaFoldDB" id="A0A7X1F8B3"/>
<gene>
    <name evidence="3" type="primary">bla</name>
    <name evidence="3" type="ORF">H7F49_11175</name>
</gene>
<reference evidence="3 4" key="1">
    <citation type="submission" date="2020-08" db="EMBL/GenBank/DDBJ databases">
        <title>The genome sequence of Novosphingobium flavum 4Y4.</title>
        <authorList>
            <person name="Liu Y."/>
        </authorList>
    </citation>
    <scope>NUCLEOTIDE SEQUENCE [LARGE SCALE GENOMIC DNA]</scope>
    <source>
        <strain evidence="3 4">4Y4</strain>
    </source>
</reference>
<evidence type="ECO:0000256" key="1">
    <source>
        <dbReference type="SAM" id="SignalP"/>
    </source>
</evidence>
<evidence type="ECO:0000259" key="2">
    <source>
        <dbReference type="SMART" id="SM00849"/>
    </source>
</evidence>
<dbReference type="Pfam" id="PF00753">
    <property type="entry name" value="Lactamase_B"/>
    <property type="match status" value="1"/>
</dbReference>
<dbReference type="SMART" id="SM00849">
    <property type="entry name" value="Lactamase_B"/>
    <property type="match status" value="1"/>
</dbReference>
<dbReference type="InterPro" id="IPR001279">
    <property type="entry name" value="Metallo-B-lactamas"/>
</dbReference>
<feature type="signal peptide" evidence="1">
    <location>
        <begin position="1"/>
        <end position="21"/>
    </location>
</feature>
<dbReference type="RefSeq" id="WP_185683688.1">
    <property type="nucleotide sequence ID" value="NZ_JACLAU010000017.1"/>
</dbReference>
<feature type="domain" description="Metallo-beta-lactamase" evidence="2">
    <location>
        <begin position="58"/>
        <end position="248"/>
    </location>
</feature>
<protein>
    <submittedName>
        <fullName evidence="3">Subclass B3 metallo-beta-lactamase</fullName>
    </submittedName>
</protein>
<dbReference type="InterPro" id="IPR036866">
    <property type="entry name" value="RibonucZ/Hydroxyglut_hydro"/>
</dbReference>
<keyword evidence="1" id="KW-0732">Signal</keyword>
<sequence length="294" mass="30631">MPLPFATLPVLLLAATPVAPAAPVPPTVPQACAGRDGWSEPTVPQRIFANVWYVGTCGISAILITSAQGHVVIDGGPRDAGGLIAASIVKAGFRLGDVRWILSSHEHHDHAGGIAELQRLTGAKVAATAPNAAVLETGVPAPQDPQSGDLTPFPAVRVRRVLRDGEVLHLGPIAIKAHATPGHSPGSTSWTWRACEGRTCHAMAYADSISAVAAPGYRFTDHPDYVAGFRKALARVASLPCDLVITPHPSASNLFDRLAGKAPLAETGACRRYASQGFAGLQARLASEAKEARP</sequence>
<dbReference type="NCBIfam" id="NF012229">
    <property type="entry name" value="bla_class_B_core"/>
    <property type="match status" value="1"/>
</dbReference>
<feature type="chain" id="PRO_5031183032" evidence="1">
    <location>
        <begin position="22"/>
        <end position="294"/>
    </location>
</feature>
<dbReference type="Gene3D" id="3.60.15.10">
    <property type="entry name" value="Ribonuclease Z/Hydroxyacylglutathione hydrolase-like"/>
    <property type="match status" value="1"/>
</dbReference>
<dbReference type="InterPro" id="IPR050855">
    <property type="entry name" value="NDM-1-like"/>
</dbReference>
<evidence type="ECO:0000313" key="3">
    <source>
        <dbReference type="EMBL" id="MBC2652270.1"/>
    </source>
</evidence>
<dbReference type="PANTHER" id="PTHR42951">
    <property type="entry name" value="METALLO-BETA-LACTAMASE DOMAIN-CONTAINING"/>
    <property type="match status" value="1"/>
</dbReference>
<proteinExistence type="predicted"/>
<dbReference type="EMBL" id="JACLAU010000017">
    <property type="protein sequence ID" value="MBC2652270.1"/>
    <property type="molecule type" value="Genomic_DNA"/>
</dbReference>
<accession>A0A7X1F8B3</accession>
<name>A0A7X1F8B3_9SPHN</name>
<organism evidence="3 4">
    <name type="scientific">Novosphingobium aerophilum</name>
    <dbReference type="NCBI Taxonomy" id="2839843"/>
    <lineage>
        <taxon>Bacteria</taxon>
        <taxon>Pseudomonadati</taxon>
        <taxon>Pseudomonadota</taxon>
        <taxon>Alphaproteobacteria</taxon>
        <taxon>Sphingomonadales</taxon>
        <taxon>Sphingomonadaceae</taxon>
        <taxon>Novosphingobium</taxon>
    </lineage>
</organism>
<dbReference type="NCBIfam" id="NF033105">
    <property type="entry name" value="bla_subclass_B3"/>
    <property type="match status" value="1"/>
</dbReference>
<keyword evidence="4" id="KW-1185">Reference proteome</keyword>
<comment type="caution">
    <text evidence="3">The sequence shown here is derived from an EMBL/GenBank/DDBJ whole genome shotgun (WGS) entry which is preliminary data.</text>
</comment>
<dbReference type="PANTHER" id="PTHR42951:SF17">
    <property type="entry name" value="METALLO-BETA-LACTAMASE DOMAIN-CONTAINING PROTEIN"/>
    <property type="match status" value="1"/>
</dbReference>